<feature type="coiled-coil region" evidence="1">
    <location>
        <begin position="217"/>
        <end position="275"/>
    </location>
</feature>
<protein>
    <submittedName>
        <fullName evidence="2">Chromosome segregation protein</fullName>
    </submittedName>
</protein>
<proteinExistence type="predicted"/>
<evidence type="ECO:0000256" key="1">
    <source>
        <dbReference type="SAM" id="Coils"/>
    </source>
</evidence>
<evidence type="ECO:0000313" key="2">
    <source>
        <dbReference type="EMBL" id="KAG9397306.1"/>
    </source>
</evidence>
<keyword evidence="1" id="KW-0175">Coiled coil</keyword>
<gene>
    <name evidence="2" type="ORF">J8273_1221</name>
</gene>
<dbReference type="EMBL" id="JAHDYR010000003">
    <property type="protein sequence ID" value="KAG9397306.1"/>
    <property type="molecule type" value="Genomic_DNA"/>
</dbReference>
<comment type="caution">
    <text evidence="2">The sequence shown here is derived from an EMBL/GenBank/DDBJ whole genome shotgun (WGS) entry which is preliminary data.</text>
</comment>
<feature type="coiled-coil region" evidence="1">
    <location>
        <begin position="28"/>
        <end position="155"/>
    </location>
</feature>
<keyword evidence="3" id="KW-1185">Reference proteome</keyword>
<sequence length="295" mass="33978">MADKAQIKDLQRQNSELSVMNSYLLGVANEKDLEIARLEEKAFRLTEQLKKDFDDYQKETNVQRDGHQDQIKLLKAQIVHLEGKIEGMSDVSDENEVLKERVRELESKIEGVRTEYEHRISHAKSETFSTKSALAEEYRRKIQELTDKMESNLVQSLPEEARRAHQNNIELREHLLTQGRHVDEIMAKMSKLEVHAKKMKVERDLSAEEAAASVKEAASLRLQVSNLKKTVKETATELKRLRAQSSETEKLQQELHSLKTANSKQQKQLEKLTAEARARAAVRKKEPKKTYLGPI</sequence>
<dbReference type="AlphaFoldDB" id="A0A8J6AXJ3"/>
<evidence type="ECO:0000313" key="3">
    <source>
        <dbReference type="Proteomes" id="UP000717585"/>
    </source>
</evidence>
<name>A0A8J6AXJ3_9EUKA</name>
<organism evidence="2 3">
    <name type="scientific">Carpediemonas membranifera</name>
    <dbReference type="NCBI Taxonomy" id="201153"/>
    <lineage>
        <taxon>Eukaryota</taxon>
        <taxon>Metamonada</taxon>
        <taxon>Carpediemonas-like organisms</taxon>
        <taxon>Carpediemonas</taxon>
    </lineage>
</organism>
<reference evidence="2" key="1">
    <citation type="submission" date="2021-05" db="EMBL/GenBank/DDBJ databases">
        <title>A free-living protist that lacks canonical eukaryotic 1 DNA replication and segregation systems.</title>
        <authorList>
            <person name="Salas-Leiva D.E."/>
            <person name="Tromer E.C."/>
            <person name="Curtis B.A."/>
            <person name="Jerlstrom-Hultqvist J."/>
            <person name="Kolisko M."/>
            <person name="Yi Z."/>
            <person name="Salas-Leiva J.S."/>
            <person name="Gallot-Lavallee L."/>
            <person name="Kops G.J.P.L."/>
            <person name="Archibald J.M."/>
            <person name="Simpson A.G.B."/>
            <person name="Roger A.J."/>
        </authorList>
    </citation>
    <scope>NUCLEOTIDE SEQUENCE</scope>
    <source>
        <strain evidence="2">BICM</strain>
    </source>
</reference>
<dbReference type="Proteomes" id="UP000717585">
    <property type="component" value="Unassembled WGS sequence"/>
</dbReference>
<accession>A0A8J6AXJ3</accession>